<name>A0A9X7YG12_SPHYA</name>
<protein>
    <submittedName>
        <fullName evidence="6">TrbI/VirB10 family protein</fullName>
    </submittedName>
</protein>
<dbReference type="GO" id="GO:0016020">
    <property type="term" value="C:membrane"/>
    <property type="evidence" value="ECO:0007669"/>
    <property type="project" value="UniProtKB-SubCell"/>
</dbReference>
<dbReference type="CDD" id="cd16429">
    <property type="entry name" value="VirB10"/>
    <property type="match status" value="1"/>
</dbReference>
<organism evidence="6 7">
    <name type="scientific">Sphingobium yanoikuyae</name>
    <name type="common">Sphingomonas yanoikuyae</name>
    <dbReference type="NCBI Taxonomy" id="13690"/>
    <lineage>
        <taxon>Bacteria</taxon>
        <taxon>Pseudomonadati</taxon>
        <taxon>Pseudomonadota</taxon>
        <taxon>Alphaproteobacteria</taxon>
        <taxon>Sphingomonadales</taxon>
        <taxon>Sphingomonadaceae</taxon>
        <taxon>Sphingobium</taxon>
    </lineage>
</organism>
<evidence type="ECO:0000256" key="5">
    <source>
        <dbReference type="ARBA" id="ARBA00023136"/>
    </source>
</evidence>
<evidence type="ECO:0000256" key="4">
    <source>
        <dbReference type="ARBA" id="ARBA00022989"/>
    </source>
</evidence>
<accession>A0A9X7YG12</accession>
<evidence type="ECO:0000313" key="7">
    <source>
        <dbReference type="Proteomes" id="UP000515377"/>
    </source>
</evidence>
<keyword evidence="5" id="KW-0472">Membrane</keyword>
<keyword evidence="3" id="KW-0812">Transmembrane</keyword>
<comment type="similarity">
    <text evidence="2">Belongs to the TrbI/VirB10 family.</text>
</comment>
<proteinExistence type="inferred from homology"/>
<evidence type="ECO:0000256" key="1">
    <source>
        <dbReference type="ARBA" id="ARBA00004167"/>
    </source>
</evidence>
<dbReference type="Proteomes" id="UP000515377">
    <property type="component" value="Chromosome"/>
</dbReference>
<evidence type="ECO:0000256" key="3">
    <source>
        <dbReference type="ARBA" id="ARBA00022692"/>
    </source>
</evidence>
<evidence type="ECO:0000256" key="2">
    <source>
        <dbReference type="ARBA" id="ARBA00010265"/>
    </source>
</evidence>
<dbReference type="EMBL" id="CP060122">
    <property type="protein sequence ID" value="QNG49285.1"/>
    <property type="molecule type" value="Genomic_DNA"/>
</dbReference>
<dbReference type="Pfam" id="PF03743">
    <property type="entry name" value="TrbI"/>
    <property type="match status" value="1"/>
</dbReference>
<evidence type="ECO:0000313" key="6">
    <source>
        <dbReference type="EMBL" id="QNG49285.1"/>
    </source>
</evidence>
<dbReference type="Gene3D" id="2.40.128.260">
    <property type="entry name" value="Type IV secretion system, VirB10/TraB/TrbI"/>
    <property type="match status" value="1"/>
</dbReference>
<sequence>MIDLASGDGLGNASAAAGAAGDDQAVRASVIRNRSSLVPQGSMISAVLETPIDSRRPGLVRAVVSRDARGFDGTRVLIPRGSRLIGEASGDAKPGQKRVLVTWSRLIRPDGVAIRIGSPAADVLGGAGVRGKVNTHFFERFGNAVLQSALTIGVNVASRPRNNSVIVGLPGQIGAAGQDILPNVDQGPTIKVPSGAEISVFVARDLDFSGTGLRR</sequence>
<dbReference type="InterPro" id="IPR042217">
    <property type="entry name" value="T4SS_VirB10/TrbI"/>
</dbReference>
<keyword evidence="4" id="KW-1133">Transmembrane helix</keyword>
<dbReference type="InterPro" id="IPR005498">
    <property type="entry name" value="T4SS_VirB10/TraB/TrbI"/>
</dbReference>
<reference evidence="6 7" key="1">
    <citation type="submission" date="2020-07" db="EMBL/GenBank/DDBJ databases">
        <title>Whole genome sequence of Sphingobium yanoikuyae A3.</title>
        <authorList>
            <person name="Han S.-S."/>
        </authorList>
    </citation>
    <scope>NUCLEOTIDE SEQUENCE [LARGE SCALE GENOMIC DNA]</scope>
    <source>
        <strain evidence="6 7">A3</strain>
    </source>
</reference>
<gene>
    <name evidence="6" type="ORF">H3V42_29065</name>
</gene>
<dbReference type="AlphaFoldDB" id="A0A9X7YG12"/>
<comment type="subcellular location">
    <subcellularLocation>
        <location evidence="1">Membrane</location>
        <topology evidence="1">Single-pass membrane protein</topology>
    </subcellularLocation>
</comment>